<dbReference type="KEGG" id="acoa:RB602_07050"/>
<feature type="signal peptide" evidence="1">
    <location>
        <begin position="1"/>
        <end position="19"/>
    </location>
</feature>
<reference evidence="2 3" key="1">
    <citation type="submission" date="2023-10" db="EMBL/GenBank/DDBJ databases">
        <title>Complete genome sequence of a Sphingomonadaceae bacterium.</title>
        <authorList>
            <person name="Yan C."/>
        </authorList>
    </citation>
    <scope>NUCLEOTIDE SEQUENCE [LARGE SCALE GENOMIC DNA]</scope>
    <source>
        <strain evidence="2 3">SCSIO 66989</strain>
    </source>
</reference>
<dbReference type="InterPro" id="IPR046525">
    <property type="entry name" value="DUF6702"/>
</dbReference>
<dbReference type="Proteomes" id="UP001302429">
    <property type="component" value="Chromosome"/>
</dbReference>
<name>A0AA97F8R5_9SPHN</name>
<organism evidence="2 3">
    <name type="scientific">Alterisphingorhabdus coralli</name>
    <dbReference type="NCBI Taxonomy" id="3071408"/>
    <lineage>
        <taxon>Bacteria</taxon>
        <taxon>Pseudomonadati</taxon>
        <taxon>Pseudomonadota</taxon>
        <taxon>Alphaproteobacteria</taxon>
        <taxon>Sphingomonadales</taxon>
        <taxon>Sphingomonadaceae</taxon>
        <taxon>Alterisphingorhabdus (ex Yan et al. 2024)</taxon>
    </lineage>
</organism>
<proteinExistence type="predicted"/>
<dbReference type="RefSeq" id="WP_317084184.1">
    <property type="nucleotide sequence ID" value="NZ_CP136594.1"/>
</dbReference>
<feature type="chain" id="PRO_5041642298" evidence="1">
    <location>
        <begin position="20"/>
        <end position="162"/>
    </location>
</feature>
<gene>
    <name evidence="2" type="ORF">RB602_07050</name>
</gene>
<evidence type="ECO:0000313" key="3">
    <source>
        <dbReference type="Proteomes" id="UP001302429"/>
    </source>
</evidence>
<evidence type="ECO:0000256" key="1">
    <source>
        <dbReference type="SAM" id="SignalP"/>
    </source>
</evidence>
<dbReference type="EMBL" id="CP136594">
    <property type="protein sequence ID" value="WOE76464.1"/>
    <property type="molecule type" value="Genomic_DNA"/>
</dbReference>
<evidence type="ECO:0000313" key="2">
    <source>
        <dbReference type="EMBL" id="WOE76464.1"/>
    </source>
</evidence>
<sequence>MTRFLIVLSALLLAVPAVAHKQKITISTVSHNPRTEMLEVVHRVPLHDAEHALKAQGIRAPDVVTDIESRRAFANYVGENFSISAKGEVIALTLLGTEIEGGNLIVLQEAPSPGPGTELLVRSQILSDIWSRQENRVNLGAGTDVNTLIFRSGDPAKSAVLP</sequence>
<dbReference type="Pfam" id="PF20420">
    <property type="entry name" value="DUF6702"/>
    <property type="match status" value="1"/>
</dbReference>
<keyword evidence="3" id="KW-1185">Reference proteome</keyword>
<keyword evidence="1" id="KW-0732">Signal</keyword>
<accession>A0AA97F8R5</accession>
<protein>
    <submittedName>
        <fullName evidence="2">DUF6702 family protein</fullName>
    </submittedName>
</protein>
<dbReference type="AlphaFoldDB" id="A0AA97F8R5"/>